<keyword evidence="3" id="KW-0411">Iron-sulfur</keyword>
<evidence type="ECO:0000313" key="7">
    <source>
        <dbReference type="Proteomes" id="UP000193467"/>
    </source>
</evidence>
<dbReference type="PANTHER" id="PTHR11615">
    <property type="entry name" value="NITRATE, FORMATE, IRON DEHYDROGENASE"/>
    <property type="match status" value="1"/>
</dbReference>
<accession>A0A1Y2FPQ7</accession>
<feature type="region of interest" description="Disordered" evidence="4">
    <location>
        <begin position="475"/>
        <end position="511"/>
    </location>
</feature>
<reference evidence="6 7" key="1">
    <citation type="submission" date="2016-07" db="EMBL/GenBank/DDBJ databases">
        <title>Pervasive Adenine N6-methylation of Active Genes in Fungi.</title>
        <authorList>
            <consortium name="DOE Joint Genome Institute"/>
            <person name="Mondo S.J."/>
            <person name="Dannebaum R.O."/>
            <person name="Kuo R.C."/>
            <person name="Labutti K."/>
            <person name="Haridas S."/>
            <person name="Kuo A."/>
            <person name="Salamov A."/>
            <person name="Ahrendt S.R."/>
            <person name="Lipzen A."/>
            <person name="Sullivan W."/>
            <person name="Andreopoulos W.B."/>
            <person name="Clum A."/>
            <person name="Lindquist E."/>
            <person name="Daum C."/>
            <person name="Ramamoorthy G.K."/>
            <person name="Gryganskyi A."/>
            <person name="Culley D."/>
            <person name="Magnuson J.K."/>
            <person name="James T.Y."/>
            <person name="O'Malley M.A."/>
            <person name="Stajich J.E."/>
            <person name="Spatafora J.W."/>
            <person name="Visel A."/>
            <person name="Grigoriev I.V."/>
        </authorList>
    </citation>
    <scope>NUCLEOTIDE SEQUENCE [LARGE SCALE GENOMIC DNA]</scope>
    <source>
        <strain evidence="6 7">62-1032</strain>
    </source>
</reference>
<evidence type="ECO:0000256" key="2">
    <source>
        <dbReference type="ARBA" id="ARBA00022485"/>
    </source>
</evidence>
<sequence length="615" mass="66027">MSLSSGLTLTDLSDYLAPSQLCIKPVTMVEDTSEPAVEETKPKDTAVAATEIVIDAETLAYYEAGEKGAKGKKLKKAEITLNDCLACSGCITSAESVLVSMQSHEEVYRVLAERADLVPILSVSPQSIASLAALHELGLLETMRGLRLFFKQHLGFRLVFDTTFAREISLEENRREFVERRAHASASTTTAALAPTSTETNTPSTSPTGPLPILSSSCPGWICYAEKTHGELLPFVSNVKSPQAVMGTIAKGGDVANGLGLRPDQIYHVTVMPCYDKKLEASRPDFATPYASSSSTPTADPVRDVDCVLTTGEVERMLADKNLSLRTLAAAAAPVDQLEVDGHTESTYVPSLFLSPSFGTSSGGYVHNALRAVISSLPPTSLYAAQLTEKRVRSDDYVEFTLSVNDEVELKAAKCYGFRNLQNVVRKIGRDAGIAVTRGAAGKMVRKAPPPKKGKGKEVEFVEVMACPSGCVNGGGQIAPPKDSKGERRRRIASGRVDEEGMPDVGDTAMPIDGEEADERVLTPKEWVAEVERVYWSGRSSGDEGGKAEDVDLDKVHPSLRPYLSGGARQAALVESVVAGLLGGAEDGEARRRELLRTSYRAVESEEVNGLAVKW</sequence>
<feature type="region of interest" description="Disordered" evidence="4">
    <location>
        <begin position="180"/>
        <end position="210"/>
    </location>
</feature>
<dbReference type="Proteomes" id="UP000193467">
    <property type="component" value="Unassembled WGS sequence"/>
</dbReference>
<evidence type="ECO:0000313" key="6">
    <source>
        <dbReference type="EMBL" id="ORY84705.1"/>
    </source>
</evidence>
<comment type="similarity">
    <text evidence="1">Belongs to the NARF family.</text>
</comment>
<dbReference type="EMBL" id="MCGR01000017">
    <property type="protein sequence ID" value="ORY84705.1"/>
    <property type="molecule type" value="Genomic_DNA"/>
</dbReference>
<evidence type="ECO:0000256" key="3">
    <source>
        <dbReference type="ARBA" id="ARBA00023014"/>
    </source>
</evidence>
<dbReference type="InterPro" id="IPR009016">
    <property type="entry name" value="Fe_hydrogenase"/>
</dbReference>
<dbReference type="AlphaFoldDB" id="A0A1Y2FPQ7"/>
<gene>
    <name evidence="6" type="ORF">BCR35DRAFT_351806</name>
</gene>
<keyword evidence="2" id="KW-0479">Metal-binding</keyword>
<feature type="domain" description="Iron hydrogenase large subunit C-terminal" evidence="5">
    <location>
        <begin position="120"/>
        <end position="475"/>
    </location>
</feature>
<dbReference type="GO" id="GO:0051539">
    <property type="term" value="F:4 iron, 4 sulfur cluster binding"/>
    <property type="evidence" value="ECO:0007669"/>
    <property type="project" value="UniProtKB-KW"/>
</dbReference>
<comment type="caution">
    <text evidence="6">The sequence shown here is derived from an EMBL/GenBank/DDBJ whole genome shotgun (WGS) entry which is preliminary data.</text>
</comment>
<dbReference type="SUPFAM" id="SSF53920">
    <property type="entry name" value="Fe-only hydrogenase"/>
    <property type="match status" value="1"/>
</dbReference>
<dbReference type="Gene3D" id="3.40.950.10">
    <property type="entry name" value="Fe-only Hydrogenase (Larger Subunit), Chain L, domain 3"/>
    <property type="match status" value="1"/>
</dbReference>
<dbReference type="Gene3D" id="3.40.50.1780">
    <property type="match status" value="1"/>
</dbReference>
<keyword evidence="7" id="KW-1185">Reference proteome</keyword>
<name>A0A1Y2FPQ7_9BASI</name>
<evidence type="ECO:0000256" key="1">
    <source>
        <dbReference type="ARBA" id="ARBA00006596"/>
    </source>
</evidence>
<dbReference type="OrthoDB" id="10253113at2759"/>
<dbReference type="FunCoup" id="A0A1Y2FPQ7">
    <property type="interactions" value="74"/>
</dbReference>
<proteinExistence type="inferred from homology"/>
<evidence type="ECO:0000259" key="5">
    <source>
        <dbReference type="Pfam" id="PF02906"/>
    </source>
</evidence>
<dbReference type="InterPro" id="IPR050340">
    <property type="entry name" value="Cytosolic_Fe-S_CAF"/>
</dbReference>
<dbReference type="InParanoid" id="A0A1Y2FPQ7"/>
<dbReference type="STRING" id="106004.A0A1Y2FPQ7"/>
<evidence type="ECO:0000256" key="4">
    <source>
        <dbReference type="SAM" id="MobiDB-lite"/>
    </source>
</evidence>
<keyword evidence="2" id="KW-0408">Iron</keyword>
<keyword evidence="2" id="KW-0004">4Fe-4S</keyword>
<dbReference type="InterPro" id="IPR004108">
    <property type="entry name" value="Fe_hydrogenase_lsu_C"/>
</dbReference>
<organism evidence="6 7">
    <name type="scientific">Leucosporidium creatinivorum</name>
    <dbReference type="NCBI Taxonomy" id="106004"/>
    <lineage>
        <taxon>Eukaryota</taxon>
        <taxon>Fungi</taxon>
        <taxon>Dikarya</taxon>
        <taxon>Basidiomycota</taxon>
        <taxon>Pucciniomycotina</taxon>
        <taxon>Microbotryomycetes</taxon>
        <taxon>Leucosporidiales</taxon>
        <taxon>Leucosporidium</taxon>
    </lineage>
</organism>
<dbReference type="Pfam" id="PF02906">
    <property type="entry name" value="Fe_hyd_lg_C"/>
    <property type="match status" value="1"/>
</dbReference>
<feature type="compositionally biased region" description="Low complexity" evidence="4">
    <location>
        <begin position="184"/>
        <end position="210"/>
    </location>
</feature>
<protein>
    <submittedName>
        <fullName evidence="6">Iron hydrogenase</fullName>
    </submittedName>
</protein>